<keyword evidence="2" id="KW-0645">Protease</keyword>
<keyword evidence="3 7" id="KW-0378">Hydrolase</keyword>
<dbReference type="InterPro" id="IPR004635">
    <property type="entry name" value="Pept_S49_SppA"/>
</dbReference>
<name>X5HJR9_9RICK</name>
<accession>X5HJR9</accession>
<dbReference type="AlphaFoldDB" id="X5HJR9"/>
<dbReference type="HOGENOM" id="CLU_046540_0_0_5"/>
<keyword evidence="5" id="KW-0472">Membrane</keyword>
<dbReference type="STRING" id="1286528.NHE_0390"/>
<dbReference type="Gene3D" id="3.90.226.10">
    <property type="entry name" value="2-enoyl-CoA Hydratase, Chain A, domain 1"/>
    <property type="match status" value="1"/>
</dbReference>
<evidence type="ECO:0000256" key="3">
    <source>
        <dbReference type="ARBA" id="ARBA00022801"/>
    </source>
</evidence>
<sequence length="308" mass="33302">MNFFGDTIVENLRLRKAVLFWKVVTLAVGVGLVFVCGSFFSGEYISDKSVSPYIARVALSGFIDYDLDRDRRIASFAYNPKIKAVILHINSPGGAVAASEALYNALKSVAQVKPLVVVSHGVMASGAYMAAMAADHIIAHNSSIVGSVGVMVQVTNLHDLASRIGVKMEVVRSGRLKALPSTFEKVPNETRFALQRSVNAAGEYFLSLVTKRRRISDPAVIEEISTGKVFLGTEAIAISLIDEIGDENNAVEWLKQNGVTGKIKNLSLVAHGGFQLSQLSPSSFLEAWRLFGTPYSGLLAVFPGAFYR</sequence>
<dbReference type="GO" id="GO:0008236">
    <property type="term" value="F:serine-type peptidase activity"/>
    <property type="evidence" value="ECO:0007669"/>
    <property type="project" value="UniProtKB-KW"/>
</dbReference>
<dbReference type="EMBL" id="CP007481">
    <property type="protein sequence ID" value="AHX11339.1"/>
    <property type="molecule type" value="Genomic_DNA"/>
</dbReference>
<comment type="similarity">
    <text evidence="1">Belongs to the peptidase S49 family.</text>
</comment>
<feature type="domain" description="Peptidase S49" evidence="6">
    <location>
        <begin position="110"/>
        <end position="256"/>
    </location>
</feature>
<keyword evidence="5" id="KW-1133">Transmembrane helix</keyword>
<evidence type="ECO:0000256" key="2">
    <source>
        <dbReference type="ARBA" id="ARBA00022670"/>
    </source>
</evidence>
<dbReference type="InterPro" id="IPR029045">
    <property type="entry name" value="ClpP/crotonase-like_dom_sf"/>
</dbReference>
<evidence type="ECO:0000256" key="4">
    <source>
        <dbReference type="ARBA" id="ARBA00022825"/>
    </source>
</evidence>
<dbReference type="PANTHER" id="PTHR42987:SF6">
    <property type="entry name" value="PROTEINASE IV"/>
    <property type="match status" value="1"/>
</dbReference>
<dbReference type="CDD" id="cd07023">
    <property type="entry name" value="S49_Sppa_N_C"/>
    <property type="match status" value="1"/>
</dbReference>
<feature type="transmembrane region" description="Helical" evidence="5">
    <location>
        <begin position="20"/>
        <end position="40"/>
    </location>
</feature>
<keyword evidence="8" id="KW-1185">Reference proteome</keyword>
<gene>
    <name evidence="7" type="primary">sppA</name>
    <name evidence="7" type="ORF">NHE_0390</name>
</gene>
<dbReference type="KEGG" id="nhm:NHE_0390"/>
<proteinExistence type="inferred from homology"/>
<dbReference type="Proteomes" id="UP000023755">
    <property type="component" value="Chromosome"/>
</dbReference>
<dbReference type="GO" id="GO:0006508">
    <property type="term" value="P:proteolysis"/>
    <property type="evidence" value="ECO:0007669"/>
    <property type="project" value="UniProtKB-KW"/>
</dbReference>
<dbReference type="OrthoDB" id="9764363at2"/>
<dbReference type="InterPro" id="IPR047272">
    <property type="entry name" value="S49_SppA_C"/>
</dbReference>
<dbReference type="RefSeq" id="WP_038559319.1">
    <property type="nucleotide sequence ID" value="NZ_CP007481.1"/>
</dbReference>
<evidence type="ECO:0000256" key="1">
    <source>
        <dbReference type="ARBA" id="ARBA00008683"/>
    </source>
</evidence>
<dbReference type="Gene3D" id="6.20.330.10">
    <property type="match status" value="1"/>
</dbReference>
<evidence type="ECO:0000313" key="7">
    <source>
        <dbReference type="EMBL" id="AHX11339.1"/>
    </source>
</evidence>
<keyword evidence="5" id="KW-0812">Transmembrane</keyword>
<dbReference type="PANTHER" id="PTHR42987">
    <property type="entry name" value="PEPTIDASE S49"/>
    <property type="match status" value="1"/>
</dbReference>
<dbReference type="InterPro" id="IPR002142">
    <property type="entry name" value="Peptidase_S49"/>
</dbReference>
<evidence type="ECO:0000259" key="6">
    <source>
        <dbReference type="Pfam" id="PF01343"/>
    </source>
</evidence>
<evidence type="ECO:0000313" key="8">
    <source>
        <dbReference type="Proteomes" id="UP000023755"/>
    </source>
</evidence>
<dbReference type="EC" id="3.4.-.-" evidence="7"/>
<protein>
    <submittedName>
        <fullName evidence="7">Signal peptide peptidase SppA, 36K type</fullName>
        <ecNumber evidence="7">3.4.-.-</ecNumber>
    </submittedName>
</protein>
<dbReference type="Pfam" id="PF01343">
    <property type="entry name" value="Peptidase_S49"/>
    <property type="match status" value="1"/>
</dbReference>
<keyword evidence="4" id="KW-0720">Serine protease</keyword>
<organism evidence="7 8">
    <name type="scientific">Neorickettsia helminthoeca str. Oregon</name>
    <dbReference type="NCBI Taxonomy" id="1286528"/>
    <lineage>
        <taxon>Bacteria</taxon>
        <taxon>Pseudomonadati</taxon>
        <taxon>Pseudomonadota</taxon>
        <taxon>Alphaproteobacteria</taxon>
        <taxon>Rickettsiales</taxon>
        <taxon>Anaplasmataceae</taxon>
        <taxon>Neorickettsia</taxon>
    </lineage>
</organism>
<reference evidence="7 8" key="1">
    <citation type="submission" date="2014-03" db="EMBL/GenBank/DDBJ databases">
        <title>Sequencing and Comparison of Genomes and Transcriptome Profiles of Human Ehrlichiosis Agents.</title>
        <authorList>
            <person name="Lin M."/>
            <person name="Daugherty S.C."/>
            <person name="Nagaraj S."/>
            <person name="Cheng Z."/>
            <person name="Xiong Q."/>
            <person name="Lin F.-Y."/>
            <person name="Sengamalay N."/>
            <person name="Ott S."/>
            <person name="Godinez A."/>
            <person name="Tallon L.J."/>
            <person name="Sadzewicz L."/>
            <person name="Fraser C.M."/>
            <person name="Dunning Hotopp J.C."/>
            <person name="Rikihisa Y."/>
        </authorList>
    </citation>
    <scope>NUCLEOTIDE SEQUENCE [LARGE SCALE GENOMIC DNA]</scope>
    <source>
        <strain evidence="7 8">Oregon</strain>
    </source>
</reference>
<dbReference type="NCBIfam" id="TIGR00706">
    <property type="entry name" value="SppA_dom"/>
    <property type="match status" value="1"/>
</dbReference>
<evidence type="ECO:0000256" key="5">
    <source>
        <dbReference type="SAM" id="Phobius"/>
    </source>
</evidence>
<dbReference type="SUPFAM" id="SSF52096">
    <property type="entry name" value="ClpP/crotonase"/>
    <property type="match status" value="1"/>
</dbReference>